<feature type="transmembrane region" description="Helical" evidence="1">
    <location>
        <begin position="20"/>
        <end position="39"/>
    </location>
</feature>
<accession>A0ABY9JUE7</accession>
<keyword evidence="1" id="KW-0812">Transmembrane</keyword>
<proteinExistence type="predicted"/>
<protein>
    <recommendedName>
        <fullName evidence="4">Class III signal peptide-containing protein</fullName>
    </recommendedName>
</protein>
<sequence length="65" mass="6940">MNYVKPTVELNNEMTSNEAIEWAIVAIVAIVVVGGYAAYCTATGANFDSAFNFSDQEVSIGCSQN</sequence>
<keyword evidence="1" id="KW-1133">Transmembrane helix</keyword>
<reference evidence="2 3" key="1">
    <citation type="submission" date="2023-06" db="EMBL/GenBank/DDBJ databases">
        <title>Five Gram-positive bacteria isolated from mangrove sediments in Shenzhen, Guangdong, China.</title>
        <authorList>
            <person name="Yu S."/>
            <person name="Zheng W."/>
            <person name="Huang Y."/>
        </authorList>
    </citation>
    <scope>NUCLEOTIDE SEQUENCE [LARGE SCALE GENOMIC DNA]</scope>
    <source>
        <strain evidence="2 3">SaN35-3</strain>
    </source>
</reference>
<dbReference type="EMBL" id="CP129013">
    <property type="protein sequence ID" value="WLR43029.1"/>
    <property type="molecule type" value="Genomic_DNA"/>
</dbReference>
<keyword evidence="3" id="KW-1185">Reference proteome</keyword>
<evidence type="ECO:0000256" key="1">
    <source>
        <dbReference type="SAM" id="Phobius"/>
    </source>
</evidence>
<dbReference type="Proteomes" id="UP001197974">
    <property type="component" value="Chromosome"/>
</dbReference>
<name>A0ABY9JUE7_9BACI</name>
<gene>
    <name evidence="2" type="ORF">LC087_02070</name>
</gene>
<evidence type="ECO:0008006" key="4">
    <source>
        <dbReference type="Google" id="ProtNLM"/>
    </source>
</evidence>
<evidence type="ECO:0000313" key="3">
    <source>
        <dbReference type="Proteomes" id="UP001197974"/>
    </source>
</evidence>
<keyword evidence="1" id="KW-0472">Membrane</keyword>
<organism evidence="2 3">
    <name type="scientific">Bacillus carboniphilus</name>
    <dbReference type="NCBI Taxonomy" id="86663"/>
    <lineage>
        <taxon>Bacteria</taxon>
        <taxon>Bacillati</taxon>
        <taxon>Bacillota</taxon>
        <taxon>Bacilli</taxon>
        <taxon>Bacillales</taxon>
        <taxon>Bacillaceae</taxon>
        <taxon>Bacillus</taxon>
    </lineage>
</organism>
<dbReference type="RefSeq" id="WP_226538847.1">
    <property type="nucleotide sequence ID" value="NZ_CP129013.1"/>
</dbReference>
<evidence type="ECO:0000313" key="2">
    <source>
        <dbReference type="EMBL" id="WLR43029.1"/>
    </source>
</evidence>